<gene>
    <name evidence="2" type="primary">LOC111464195</name>
</gene>
<dbReference type="RefSeq" id="XP_022964051.1">
    <property type="nucleotide sequence ID" value="XM_023108283.1"/>
</dbReference>
<evidence type="ECO:0000313" key="1">
    <source>
        <dbReference type="Proteomes" id="UP000504609"/>
    </source>
</evidence>
<sequence length="285" mass="32091">MFTLQILGLGELRSSIVQLLPLSNIANLRCSKFSVSLTVSYSDESHFLVAAFQMFDPFFTIFSARDGNYNLDIDLQELSQIILEDDLFLTILVPSVVSSASLISLTRDGEFRSLALLGAVPPQDMTVSKFDLNLFVAVDAAKLREIATRLSDQNGPIFATASTSQVIFYEKTRTGEITGVTVLTAQRRECMGGGFDDRVDEINFSFALKPKAFFHGALGATKLVWFFKSTRWNTTMVCFTREWSNIVACYPRYNYVSSLLNSFTLDRIRRRSPKLKSLMPGYLWK</sequence>
<name>A0A6J1HHS5_CUCMO</name>
<dbReference type="AlphaFoldDB" id="A0A6J1HHS5"/>
<protein>
    <submittedName>
        <fullName evidence="2">Uncharacterized protein LOC111464195</fullName>
    </submittedName>
</protein>
<reference evidence="2" key="1">
    <citation type="submission" date="2025-08" db="UniProtKB">
        <authorList>
            <consortium name="RefSeq"/>
        </authorList>
    </citation>
    <scope>IDENTIFICATION</scope>
    <source>
        <tissue evidence="2">Young leaves</tissue>
    </source>
</reference>
<dbReference type="Gene3D" id="3.70.10.10">
    <property type="match status" value="1"/>
</dbReference>
<proteinExistence type="predicted"/>
<dbReference type="KEGG" id="cmos:111464195"/>
<dbReference type="Proteomes" id="UP000504609">
    <property type="component" value="Unplaced"/>
</dbReference>
<dbReference type="GeneID" id="111464195"/>
<accession>A0A6J1HHS5</accession>
<organism evidence="1 2">
    <name type="scientific">Cucurbita moschata</name>
    <name type="common">Winter crookneck squash</name>
    <name type="synonym">Cucurbita pepo var. moschata</name>
    <dbReference type="NCBI Taxonomy" id="3662"/>
    <lineage>
        <taxon>Eukaryota</taxon>
        <taxon>Viridiplantae</taxon>
        <taxon>Streptophyta</taxon>
        <taxon>Embryophyta</taxon>
        <taxon>Tracheophyta</taxon>
        <taxon>Spermatophyta</taxon>
        <taxon>Magnoliopsida</taxon>
        <taxon>eudicotyledons</taxon>
        <taxon>Gunneridae</taxon>
        <taxon>Pentapetalae</taxon>
        <taxon>rosids</taxon>
        <taxon>fabids</taxon>
        <taxon>Cucurbitales</taxon>
        <taxon>Cucurbitaceae</taxon>
        <taxon>Cucurbiteae</taxon>
        <taxon>Cucurbita</taxon>
    </lineage>
</organism>
<keyword evidence="1" id="KW-1185">Reference proteome</keyword>
<evidence type="ECO:0000313" key="2">
    <source>
        <dbReference type="RefSeq" id="XP_022964051.1"/>
    </source>
</evidence>